<dbReference type="SUPFAM" id="SSF53850">
    <property type="entry name" value="Periplasmic binding protein-like II"/>
    <property type="match status" value="1"/>
</dbReference>
<dbReference type="PANTHER" id="PTHR30537:SF1">
    <property type="entry name" value="HTH-TYPE TRANSCRIPTIONAL REGULATOR PGRR"/>
    <property type="match status" value="1"/>
</dbReference>
<evidence type="ECO:0000256" key="3">
    <source>
        <dbReference type="ARBA" id="ARBA00023125"/>
    </source>
</evidence>
<evidence type="ECO:0000259" key="5">
    <source>
        <dbReference type="PROSITE" id="PS50931"/>
    </source>
</evidence>
<dbReference type="CDD" id="cd08474">
    <property type="entry name" value="PBP2_CrgA_like_5"/>
    <property type="match status" value="1"/>
</dbReference>
<dbReference type="InterPro" id="IPR058163">
    <property type="entry name" value="LysR-type_TF_proteobact-type"/>
</dbReference>
<sequence length="299" mass="33600">MKRDELGDLVAFLTVAEERSFTRAAAQLGTSQSSLSHTVKRLEERMGVRLLVRTTRNVVPTEAGERLMETLRPAFNDIRGQIDALSAMRQQPGGTVRITSSRHAAETILMPAVKRLMCDYPDVNVEISIEQRFVDLVAERYDAGVRLGESIEKDMIAVRIGPELRMVVAGSPDYFERNQKPNTPHDLTQHRCINLRLPTLGGLYAWEFERDGRPLNVRVDGQFICNDVPMIIDAALDGLGLACLPDDHLGPLVEEGRLVRVLEDWCPPFPGYHLYYPSRRLASPAFALLVEHLRFRGAV</sequence>
<dbReference type="PROSITE" id="PS50931">
    <property type="entry name" value="HTH_LYSR"/>
    <property type="match status" value="1"/>
</dbReference>
<dbReference type="InterPro" id="IPR036390">
    <property type="entry name" value="WH_DNA-bd_sf"/>
</dbReference>
<dbReference type="Gene3D" id="3.40.190.290">
    <property type="match status" value="1"/>
</dbReference>
<name>A0A6A8AAK9_9HYPH</name>
<accession>A0A6A8AAK9</accession>
<feature type="domain" description="HTH lysR-type" evidence="5">
    <location>
        <begin position="4"/>
        <end position="61"/>
    </location>
</feature>
<comment type="similarity">
    <text evidence="1">Belongs to the LysR transcriptional regulatory family.</text>
</comment>
<dbReference type="Gene3D" id="1.10.10.10">
    <property type="entry name" value="Winged helix-like DNA-binding domain superfamily/Winged helix DNA-binding domain"/>
    <property type="match status" value="1"/>
</dbReference>
<dbReference type="EMBL" id="WIXI01000042">
    <property type="protein sequence ID" value="MQY46680.1"/>
    <property type="molecule type" value="Genomic_DNA"/>
</dbReference>
<dbReference type="InterPro" id="IPR000847">
    <property type="entry name" value="LysR_HTH_N"/>
</dbReference>
<dbReference type="GO" id="GO:0043565">
    <property type="term" value="F:sequence-specific DNA binding"/>
    <property type="evidence" value="ECO:0007669"/>
    <property type="project" value="TreeGrafter"/>
</dbReference>
<organism evidence="6 7">
    <name type="scientific">Endobacterium cereale</name>
    <dbReference type="NCBI Taxonomy" id="2663029"/>
    <lineage>
        <taxon>Bacteria</taxon>
        <taxon>Pseudomonadati</taxon>
        <taxon>Pseudomonadota</taxon>
        <taxon>Alphaproteobacteria</taxon>
        <taxon>Hyphomicrobiales</taxon>
        <taxon>Rhizobiaceae</taxon>
        <taxon>Endobacterium</taxon>
    </lineage>
</organism>
<keyword evidence="3" id="KW-0238">DNA-binding</keyword>
<dbReference type="InterPro" id="IPR036388">
    <property type="entry name" value="WH-like_DNA-bd_sf"/>
</dbReference>
<dbReference type="RefSeq" id="WP_153354173.1">
    <property type="nucleotide sequence ID" value="NZ_JAYKOO010000010.1"/>
</dbReference>
<dbReference type="FunFam" id="1.10.10.10:FF:000001">
    <property type="entry name" value="LysR family transcriptional regulator"/>
    <property type="match status" value="1"/>
</dbReference>
<dbReference type="Proteomes" id="UP000435138">
    <property type="component" value="Unassembled WGS sequence"/>
</dbReference>
<evidence type="ECO:0000256" key="4">
    <source>
        <dbReference type="ARBA" id="ARBA00023163"/>
    </source>
</evidence>
<evidence type="ECO:0000313" key="7">
    <source>
        <dbReference type="Proteomes" id="UP000435138"/>
    </source>
</evidence>
<gene>
    <name evidence="6" type="ORF">GAO09_11600</name>
</gene>
<proteinExistence type="inferred from homology"/>
<dbReference type="SUPFAM" id="SSF46785">
    <property type="entry name" value="Winged helix' DNA-binding domain"/>
    <property type="match status" value="1"/>
</dbReference>
<dbReference type="PRINTS" id="PR00039">
    <property type="entry name" value="HTHLYSR"/>
</dbReference>
<dbReference type="GO" id="GO:0003700">
    <property type="term" value="F:DNA-binding transcription factor activity"/>
    <property type="evidence" value="ECO:0007669"/>
    <property type="project" value="InterPro"/>
</dbReference>
<keyword evidence="4" id="KW-0804">Transcription</keyword>
<protein>
    <submittedName>
        <fullName evidence="6">LysR family transcriptional regulator</fullName>
    </submittedName>
</protein>
<dbReference type="AlphaFoldDB" id="A0A6A8AAK9"/>
<dbReference type="InterPro" id="IPR005119">
    <property type="entry name" value="LysR_subst-bd"/>
</dbReference>
<dbReference type="Pfam" id="PF00126">
    <property type="entry name" value="HTH_1"/>
    <property type="match status" value="1"/>
</dbReference>
<keyword evidence="7" id="KW-1185">Reference proteome</keyword>
<dbReference type="PANTHER" id="PTHR30537">
    <property type="entry name" value="HTH-TYPE TRANSCRIPTIONAL REGULATOR"/>
    <property type="match status" value="1"/>
</dbReference>
<keyword evidence="2" id="KW-0805">Transcription regulation</keyword>
<dbReference type="GO" id="GO:0006351">
    <property type="term" value="P:DNA-templated transcription"/>
    <property type="evidence" value="ECO:0007669"/>
    <property type="project" value="TreeGrafter"/>
</dbReference>
<reference evidence="6 7" key="1">
    <citation type="submission" date="2019-11" db="EMBL/GenBank/DDBJ databases">
        <title>Genome analysis of Rhizobacterium cereale a novel genus and species isolated from maize roots in North Spain.</title>
        <authorList>
            <person name="Menendez E."/>
            <person name="Flores-Felix J.D."/>
            <person name="Ramirez-Bahena M.-H."/>
            <person name="Igual J.M."/>
            <person name="Garcia-Fraile P."/>
            <person name="Peix A."/>
            <person name="Velazquez E."/>
        </authorList>
    </citation>
    <scope>NUCLEOTIDE SEQUENCE [LARGE SCALE GENOMIC DNA]</scope>
    <source>
        <strain evidence="6 7">RZME27</strain>
    </source>
</reference>
<comment type="caution">
    <text evidence="6">The sequence shown here is derived from an EMBL/GenBank/DDBJ whole genome shotgun (WGS) entry which is preliminary data.</text>
</comment>
<evidence type="ECO:0000256" key="2">
    <source>
        <dbReference type="ARBA" id="ARBA00023015"/>
    </source>
</evidence>
<evidence type="ECO:0000256" key="1">
    <source>
        <dbReference type="ARBA" id="ARBA00009437"/>
    </source>
</evidence>
<dbReference type="Pfam" id="PF03466">
    <property type="entry name" value="LysR_substrate"/>
    <property type="match status" value="1"/>
</dbReference>
<dbReference type="FunFam" id="3.40.190.290:FF:000012">
    <property type="entry name" value="Transcriptional regulator, LysR family"/>
    <property type="match status" value="1"/>
</dbReference>
<evidence type="ECO:0000313" key="6">
    <source>
        <dbReference type="EMBL" id="MQY46680.1"/>
    </source>
</evidence>